<evidence type="ECO:0000256" key="11">
    <source>
        <dbReference type="SAM" id="MobiDB-lite"/>
    </source>
</evidence>
<dbReference type="Pfam" id="PF02225">
    <property type="entry name" value="PA"/>
    <property type="match status" value="1"/>
</dbReference>
<dbReference type="GO" id="GO:0004252">
    <property type="term" value="F:serine-type endopeptidase activity"/>
    <property type="evidence" value="ECO:0007669"/>
    <property type="project" value="UniProtKB-UniRule"/>
</dbReference>
<dbReference type="Pfam" id="PF00963">
    <property type="entry name" value="Cohesin"/>
    <property type="match status" value="1"/>
</dbReference>
<dbReference type="Pfam" id="PF00082">
    <property type="entry name" value="Peptidase_S8"/>
    <property type="match status" value="2"/>
</dbReference>
<dbReference type="GO" id="GO:0004553">
    <property type="term" value="F:hydrolase activity, hydrolyzing O-glycosyl compounds"/>
    <property type="evidence" value="ECO:0007669"/>
    <property type="project" value="InterPro"/>
</dbReference>
<dbReference type="InterPro" id="IPR010259">
    <property type="entry name" value="S8pro/Inhibitor_I9"/>
</dbReference>
<dbReference type="Gene3D" id="3.50.30.30">
    <property type="match status" value="1"/>
</dbReference>
<dbReference type="InterPro" id="IPR000209">
    <property type="entry name" value="Peptidase_S8/S53_dom"/>
</dbReference>
<evidence type="ECO:0000256" key="7">
    <source>
        <dbReference type="ARBA" id="ARBA00022825"/>
    </source>
</evidence>
<keyword evidence="2" id="KW-0134">Cell wall</keyword>
<feature type="chain" id="PRO_5038903957" description="Dockerin domain-containing protein" evidence="12">
    <location>
        <begin position="25"/>
        <end position="1320"/>
    </location>
</feature>
<feature type="signal peptide" evidence="12">
    <location>
        <begin position="1"/>
        <end position="24"/>
    </location>
</feature>
<evidence type="ECO:0000256" key="4">
    <source>
        <dbReference type="ARBA" id="ARBA00022670"/>
    </source>
</evidence>
<dbReference type="PANTHER" id="PTHR43806:SF65">
    <property type="entry name" value="SERINE PROTEASE APRX"/>
    <property type="match status" value="1"/>
</dbReference>
<accession>A0A4P6F6P1</accession>
<dbReference type="SUPFAM" id="SSF63446">
    <property type="entry name" value="Type I dockerin domain"/>
    <property type="match status" value="1"/>
</dbReference>
<sequence>MESNQYRKKWLAVLSSAILLFSLAAPVAGAAAADKPAAHASSTKLKPKAFPKQALALPLQVQAKSNSGLVAQSGHVPSDSPVSRAEAIAGTANAEAVEPQNFVPESDSTKKITVIVELQSAPLAVHSKQAGKGLLKADANYASKLVKEQTAFANGAKTLKAKLGSQYSQAFNGYSVEIAANQIDSLLKLPGVKAIYPNQTVHASPIDSITPNMDESAPYIGSTSLWDTGFNGEGIKVGVIDTGVDYLHPSLKDAYKGGYDAVDEDDDPYETPPDPNDPEAATAHGTHVSGTIVGRGDPTVENNPTGWVKGVAYGADLYVYRVLGPGGTGSTEDVLEGIDKAVGQGMDIINLSLGDSFNNEGSAESVAINNAALAGVVPVIANGNDGPGDYTAGSPATAQLAISVGASYPPLNVPAITSADISSPMYGSIMAYSPDLGSLADTSVEIVNAGLGTADDFKNIDVTGKVALISRGDISFVEKSLNAQNAGAIAAIIYNNAKGNFGGTLGAPGDYIPTLSISQENGQLLVNAIGDQPSYTIHLGIEMVEDLIADFSSRGPALPSLAVKPDIAAPGVGIRSSVPAYGKQYPDADYTDAYADMEGTSMASPHIAGAAALLLEKYPDLTPEQIKGLLMNNAVELTSEKGQVYTHMEQGAGRVDLAQSIEAKAVALAEESTANVESGLDTPYLTGSLSYGQTAAGASLAKTVKVEDIVGEASSYEIGFGWTGASAGTVSFDAGSVAVSAGGSSEFSVTLNVADDTAEGYYEGNVTLTSDSGHVLHLPLAVYVGEVELPGVVSGVRLDPIIFSPNGDGLQDTSDVYFDINGQNDYFSLDVHDYFYPNQYDYGTITEEKQGVRPGSYWVENWDSTVQYQANKFQKLGDFGDNIFLVVPWVIQNGGNFTPIEEEITPFITDVTAPESTLNPDIQVNNGVGEITGTIDGDFLVDAFGDYESIGVAAVFGNEQVDGTIDDNGHFQIDVPIRFGSNSFDIYVYDEALNGVLDPAYTVNYEETTKPDATVSAVVSADSAQTGDAFSVSVDVSGVQDLYSAQFSLTYNSDLTSGSVEAGTELAGYEEANNPGVSLITNEAKADAGGGKTRSDYILSLAGDFDGYSNDGSTSLATYHFSAEDAGTYNFDLSNIRLLDSNGEDIPLGGASSGTITITETPTAPDYTISGQITAEAFGDGIDYSTTWYDGTDGTHKVTVEALDQDGSVAGVGRVAADGTYTISVPEGTYTVRVVVPGHVSETDSVTVNGDTTHNFGPLVAGDVNGDGKVDLVDLQLTAKEFGKIKGAAWPSAKTSAADINRDNEVDLLDVSFILDNFEL</sequence>
<dbReference type="Gene3D" id="2.60.40.680">
    <property type="match status" value="1"/>
</dbReference>
<dbReference type="Gene3D" id="3.40.50.200">
    <property type="entry name" value="Peptidase S8/S53 domain"/>
    <property type="match status" value="1"/>
</dbReference>
<dbReference type="SUPFAM" id="SSF52743">
    <property type="entry name" value="Subtilisin-like"/>
    <property type="match status" value="1"/>
</dbReference>
<dbReference type="Pfam" id="PF00404">
    <property type="entry name" value="Dockerin_1"/>
    <property type="match status" value="1"/>
</dbReference>
<evidence type="ECO:0000256" key="8">
    <source>
        <dbReference type="PIRSR" id="PIRSR615500-1"/>
    </source>
</evidence>
<dbReference type="GO" id="GO:0016020">
    <property type="term" value="C:membrane"/>
    <property type="evidence" value="ECO:0007669"/>
    <property type="project" value="InterPro"/>
</dbReference>
<keyword evidence="6 9" id="KW-0378">Hydrolase</keyword>
<dbReference type="InterPro" id="IPR023827">
    <property type="entry name" value="Peptidase_S8_Asp-AS"/>
</dbReference>
<dbReference type="InterPro" id="IPR002102">
    <property type="entry name" value="Cohesin_dom"/>
</dbReference>
<dbReference type="RefSeq" id="WP_129439291.1">
    <property type="nucleotide sequence ID" value="NZ_CP035492.1"/>
</dbReference>
<dbReference type="InterPro" id="IPR003137">
    <property type="entry name" value="PA_domain"/>
</dbReference>
<evidence type="ECO:0000256" key="10">
    <source>
        <dbReference type="RuleBase" id="RU003355"/>
    </source>
</evidence>
<dbReference type="PROSITE" id="PS00018">
    <property type="entry name" value="EF_HAND_1"/>
    <property type="match status" value="1"/>
</dbReference>
<keyword evidence="5 12" id="KW-0732">Signal</keyword>
<dbReference type="CDD" id="cd14254">
    <property type="entry name" value="Dockerin_II"/>
    <property type="match status" value="1"/>
</dbReference>
<evidence type="ECO:0000256" key="6">
    <source>
        <dbReference type="ARBA" id="ARBA00022801"/>
    </source>
</evidence>
<dbReference type="InterPro" id="IPR013784">
    <property type="entry name" value="Carb-bd-like_fold"/>
</dbReference>
<reference evidence="14 15" key="1">
    <citation type="submission" date="2019-01" db="EMBL/GenBank/DDBJ databases">
        <title>Genome sequencing of strain FW100M-2.</title>
        <authorList>
            <person name="Heo J."/>
            <person name="Kim S.-J."/>
            <person name="Kim J.-S."/>
            <person name="Hong S.-B."/>
            <person name="Kwon S.-W."/>
        </authorList>
    </citation>
    <scope>NUCLEOTIDE SEQUENCE [LARGE SCALE GENOMIC DNA]</scope>
    <source>
        <strain evidence="14 15">FW100M-2</strain>
    </source>
</reference>
<protein>
    <recommendedName>
        <fullName evidence="13">Dockerin domain-containing protein</fullName>
    </recommendedName>
</protein>
<dbReference type="SUPFAM" id="SSF49384">
    <property type="entry name" value="Carbohydrate-binding domain"/>
    <property type="match status" value="1"/>
</dbReference>
<dbReference type="PROSITE" id="PS00136">
    <property type="entry name" value="SUBTILASE_ASP"/>
    <property type="match status" value="1"/>
</dbReference>
<dbReference type="InterPro" id="IPR036852">
    <property type="entry name" value="Peptidase_S8/S53_dom_sf"/>
</dbReference>
<dbReference type="EMBL" id="CP035492">
    <property type="protein sequence ID" value="QAY66078.1"/>
    <property type="molecule type" value="Genomic_DNA"/>
</dbReference>
<evidence type="ECO:0000313" key="15">
    <source>
        <dbReference type="Proteomes" id="UP000293568"/>
    </source>
</evidence>
<dbReference type="InterPro" id="IPR002105">
    <property type="entry name" value="Dockerin_1_rpt"/>
</dbReference>
<dbReference type="PROSITE" id="PS00138">
    <property type="entry name" value="SUBTILASE_SER"/>
    <property type="match status" value="1"/>
</dbReference>
<evidence type="ECO:0000256" key="2">
    <source>
        <dbReference type="ARBA" id="ARBA00022512"/>
    </source>
</evidence>
<dbReference type="KEGG" id="pprt:ET464_06415"/>
<dbReference type="PROSITE" id="PS00137">
    <property type="entry name" value="SUBTILASE_HIS"/>
    <property type="match status" value="1"/>
</dbReference>
<dbReference type="InterPro" id="IPR015500">
    <property type="entry name" value="Peptidase_S8_subtilisin-rel"/>
</dbReference>
<dbReference type="GO" id="GO:0006508">
    <property type="term" value="P:proteolysis"/>
    <property type="evidence" value="ECO:0007669"/>
    <property type="project" value="UniProtKB-KW"/>
</dbReference>
<keyword evidence="7 9" id="KW-0720">Serine protease</keyword>
<dbReference type="Gene3D" id="1.10.1330.10">
    <property type="entry name" value="Dockerin domain"/>
    <property type="match status" value="1"/>
</dbReference>
<dbReference type="GO" id="GO:0030246">
    <property type="term" value="F:carbohydrate binding"/>
    <property type="evidence" value="ECO:0007669"/>
    <property type="project" value="InterPro"/>
</dbReference>
<keyword evidence="4 9" id="KW-0645">Protease</keyword>
<dbReference type="InterPro" id="IPR023828">
    <property type="entry name" value="Peptidase_S8_Ser-AS"/>
</dbReference>
<dbReference type="OrthoDB" id="9798386at2"/>
<dbReference type="InterPro" id="IPR016134">
    <property type="entry name" value="Dockerin_dom"/>
</dbReference>
<dbReference type="PANTHER" id="PTHR43806">
    <property type="entry name" value="PEPTIDASE S8"/>
    <property type="match status" value="1"/>
</dbReference>
<gene>
    <name evidence="14" type="ORF">ET464_06415</name>
</gene>
<dbReference type="Gene3D" id="2.60.40.1120">
    <property type="entry name" value="Carboxypeptidase-like, regulatory domain"/>
    <property type="match status" value="1"/>
</dbReference>
<dbReference type="InterPro" id="IPR008965">
    <property type="entry name" value="CBM2/CBM3_carb-bd_dom_sf"/>
</dbReference>
<dbReference type="PROSITE" id="PS51766">
    <property type="entry name" value="DOCKERIN"/>
    <property type="match status" value="1"/>
</dbReference>
<dbReference type="CDD" id="cd08547">
    <property type="entry name" value="Type_II_cohesin"/>
    <property type="match status" value="1"/>
</dbReference>
<evidence type="ECO:0000256" key="12">
    <source>
        <dbReference type="SAM" id="SignalP"/>
    </source>
</evidence>
<feature type="active site" description="Charge relay system" evidence="8 9">
    <location>
        <position position="241"/>
    </location>
</feature>
<dbReference type="InterPro" id="IPR034213">
    <property type="entry name" value="S8_Vpr-like"/>
</dbReference>
<name>A0A4P6F6P1_9BACL</name>
<feature type="active site" description="Charge relay system" evidence="8 9">
    <location>
        <position position="284"/>
    </location>
</feature>
<dbReference type="PROSITE" id="PS51892">
    <property type="entry name" value="SUBTILASE"/>
    <property type="match status" value="1"/>
</dbReference>
<evidence type="ECO:0000256" key="5">
    <source>
        <dbReference type="ARBA" id="ARBA00022729"/>
    </source>
</evidence>
<dbReference type="Pfam" id="PF06280">
    <property type="entry name" value="fn3_5"/>
    <property type="match status" value="1"/>
</dbReference>
<dbReference type="InterPro" id="IPR022398">
    <property type="entry name" value="Peptidase_S8_His-AS"/>
</dbReference>
<evidence type="ECO:0000256" key="1">
    <source>
        <dbReference type="ARBA" id="ARBA00011073"/>
    </source>
</evidence>
<dbReference type="InterPro" id="IPR010435">
    <property type="entry name" value="C5a/SBT2-like_Fn3"/>
</dbReference>
<feature type="active site" description="Charge relay system" evidence="8 9">
    <location>
        <position position="601"/>
    </location>
</feature>
<feature type="domain" description="Dockerin" evidence="13">
    <location>
        <begin position="1257"/>
        <end position="1320"/>
    </location>
</feature>
<dbReference type="InterPro" id="IPR046450">
    <property type="entry name" value="PA_dom_sf"/>
</dbReference>
<keyword evidence="15" id="KW-1185">Reference proteome</keyword>
<dbReference type="GO" id="GO:0000272">
    <property type="term" value="P:polysaccharide catabolic process"/>
    <property type="evidence" value="ECO:0007669"/>
    <property type="project" value="InterPro"/>
</dbReference>
<organism evidence="14 15">
    <name type="scientific">Paenibacillus protaetiae</name>
    <dbReference type="NCBI Taxonomy" id="2509456"/>
    <lineage>
        <taxon>Bacteria</taxon>
        <taxon>Bacillati</taxon>
        <taxon>Bacillota</taxon>
        <taxon>Bacilli</taxon>
        <taxon>Bacillales</taxon>
        <taxon>Paenibacillaceae</taxon>
        <taxon>Paenibacillus</taxon>
    </lineage>
</organism>
<dbReference type="InterPro" id="IPR050131">
    <property type="entry name" value="Peptidase_S8_subtilisin-like"/>
</dbReference>
<dbReference type="Pfam" id="PF05922">
    <property type="entry name" value="Inhibitor_I9"/>
    <property type="match status" value="1"/>
</dbReference>
<dbReference type="CDD" id="cd02133">
    <property type="entry name" value="PA_C5a_like"/>
    <property type="match status" value="1"/>
</dbReference>
<dbReference type="Proteomes" id="UP000293568">
    <property type="component" value="Chromosome"/>
</dbReference>
<dbReference type="InterPro" id="IPR018247">
    <property type="entry name" value="EF_Hand_1_Ca_BS"/>
</dbReference>
<evidence type="ECO:0000256" key="3">
    <source>
        <dbReference type="ARBA" id="ARBA00022525"/>
    </source>
</evidence>
<dbReference type="SUPFAM" id="SSF52025">
    <property type="entry name" value="PA domain"/>
    <property type="match status" value="1"/>
</dbReference>
<keyword evidence="3" id="KW-0964">Secreted</keyword>
<proteinExistence type="inferred from homology"/>
<evidence type="ECO:0000313" key="14">
    <source>
        <dbReference type="EMBL" id="QAY66078.1"/>
    </source>
</evidence>
<dbReference type="SUPFAM" id="SSF49452">
    <property type="entry name" value="Starch-binding domain-like"/>
    <property type="match status" value="1"/>
</dbReference>
<evidence type="ECO:0000256" key="9">
    <source>
        <dbReference type="PROSITE-ProRule" id="PRU01240"/>
    </source>
</evidence>
<comment type="similarity">
    <text evidence="1 9 10">Belongs to the peptidase S8 family.</text>
</comment>
<dbReference type="CDD" id="cd07474">
    <property type="entry name" value="Peptidases_S8_subtilisin_Vpr-like"/>
    <property type="match status" value="1"/>
</dbReference>
<feature type="region of interest" description="Disordered" evidence="11">
    <location>
        <begin position="258"/>
        <end position="303"/>
    </location>
</feature>
<evidence type="ECO:0000259" key="13">
    <source>
        <dbReference type="PROSITE" id="PS51766"/>
    </source>
</evidence>
<dbReference type="PRINTS" id="PR00723">
    <property type="entry name" value="SUBTILISIN"/>
</dbReference>
<dbReference type="InterPro" id="IPR036439">
    <property type="entry name" value="Dockerin_dom_sf"/>
</dbReference>